<accession>A0ABC8YH97</accession>
<dbReference type="PANTHER" id="PTHR33085:SF42">
    <property type="entry name" value="DUF1618 DOMAIN-CONTAINING PROTEIN"/>
    <property type="match status" value="1"/>
</dbReference>
<reference evidence="1" key="1">
    <citation type="submission" date="2024-10" db="EMBL/GenBank/DDBJ databases">
        <authorList>
            <person name="Ryan C."/>
        </authorList>
    </citation>
    <scope>NUCLEOTIDE SEQUENCE [LARGE SCALE GENOMIC DNA]</scope>
</reference>
<sequence>MPKRRRGDRGGGRTEKRRRRHLYLVFDDWSLGYTIRKINFLSSGNDSDDSTPLAVSGEGAGRRLPKPFFRLEAPRGLPQYITSALGTRIMALHPREPAGADLVPETSFPIFDVRSRGVIFGPRSKTYPARPIYLPVIGNMLFALGDGSFELLPPPPLEQPGRGGWCLWSAWFEPPPPPFERRHVTSYAVHPDDDGGNALVIISVENGGGAATFTFDFDMGARAFGWKRRGEWALPFTGRAHFDGDLGGFVGLCKDPDAAGHLCSCDAAGSGAGDAAPAWKLGKENLFSEDPGQRHVGATLVYMGRKSKFCLVQSVAIEDDSATAGQCYMYRLTTFSLSYGENGELTTGKSRRVRCYKVPSKASTEFILESPVAFWL</sequence>
<dbReference type="PANTHER" id="PTHR33085">
    <property type="entry name" value="OS12G0113100 PROTEIN-RELATED"/>
    <property type="match status" value="1"/>
</dbReference>
<organism evidence="1 2">
    <name type="scientific">Urochloa decumbens</name>
    <dbReference type="NCBI Taxonomy" id="240449"/>
    <lineage>
        <taxon>Eukaryota</taxon>
        <taxon>Viridiplantae</taxon>
        <taxon>Streptophyta</taxon>
        <taxon>Embryophyta</taxon>
        <taxon>Tracheophyta</taxon>
        <taxon>Spermatophyta</taxon>
        <taxon>Magnoliopsida</taxon>
        <taxon>Liliopsida</taxon>
        <taxon>Poales</taxon>
        <taxon>Poaceae</taxon>
        <taxon>PACMAD clade</taxon>
        <taxon>Panicoideae</taxon>
        <taxon>Panicodae</taxon>
        <taxon>Paniceae</taxon>
        <taxon>Melinidinae</taxon>
        <taxon>Urochloa</taxon>
    </lineage>
</organism>
<gene>
    <name evidence="1" type="ORF">URODEC1_LOCUS34740</name>
</gene>
<dbReference type="EMBL" id="OZ075126">
    <property type="protein sequence ID" value="CAL4944331.1"/>
    <property type="molecule type" value="Genomic_DNA"/>
</dbReference>
<proteinExistence type="predicted"/>
<protein>
    <submittedName>
        <fullName evidence="1">Uncharacterized protein</fullName>
    </submittedName>
</protein>
<evidence type="ECO:0000313" key="1">
    <source>
        <dbReference type="EMBL" id="CAL4944331.1"/>
    </source>
</evidence>
<dbReference type="InterPro" id="IPR012871">
    <property type="entry name" value="DUF1668_ORYSA"/>
</dbReference>
<dbReference type="Proteomes" id="UP001497457">
    <property type="component" value="Chromosome 16b"/>
</dbReference>
<keyword evidence="2" id="KW-1185">Reference proteome</keyword>
<name>A0ABC8YH97_9POAL</name>
<dbReference type="Pfam" id="PF07893">
    <property type="entry name" value="DUF1668"/>
    <property type="match status" value="1"/>
</dbReference>
<evidence type="ECO:0000313" key="2">
    <source>
        <dbReference type="Proteomes" id="UP001497457"/>
    </source>
</evidence>
<dbReference type="AlphaFoldDB" id="A0ABC8YH97"/>